<feature type="chain" id="PRO_5011542367" description="Vitellogenin II" evidence="2">
    <location>
        <begin position="22"/>
        <end position="329"/>
    </location>
</feature>
<dbReference type="AlphaFoldDB" id="A0A1H7URB9"/>
<feature type="compositionally biased region" description="Polar residues" evidence="1">
    <location>
        <begin position="263"/>
        <end position="273"/>
    </location>
</feature>
<evidence type="ECO:0000313" key="3">
    <source>
        <dbReference type="EMBL" id="SEL98977.1"/>
    </source>
</evidence>
<evidence type="ECO:0000313" key="4">
    <source>
        <dbReference type="Proteomes" id="UP000198984"/>
    </source>
</evidence>
<evidence type="ECO:0008006" key="5">
    <source>
        <dbReference type="Google" id="ProtNLM"/>
    </source>
</evidence>
<dbReference type="EMBL" id="FOBB01000003">
    <property type="protein sequence ID" value="SEL98977.1"/>
    <property type="molecule type" value="Genomic_DNA"/>
</dbReference>
<feature type="region of interest" description="Disordered" evidence="1">
    <location>
        <begin position="38"/>
        <end position="70"/>
    </location>
</feature>
<name>A0A1H7URB9_9BACT</name>
<evidence type="ECO:0000256" key="2">
    <source>
        <dbReference type="SAM" id="SignalP"/>
    </source>
</evidence>
<feature type="compositionally biased region" description="Gly residues" evidence="1">
    <location>
        <begin position="314"/>
        <end position="323"/>
    </location>
</feature>
<dbReference type="PROSITE" id="PS51257">
    <property type="entry name" value="PROKAR_LIPOPROTEIN"/>
    <property type="match status" value="1"/>
</dbReference>
<accession>A0A1H7URB9</accession>
<gene>
    <name evidence="3" type="ORF">SAMN04488505_10370</name>
</gene>
<dbReference type="Proteomes" id="UP000198984">
    <property type="component" value="Unassembled WGS sequence"/>
</dbReference>
<proteinExistence type="predicted"/>
<protein>
    <recommendedName>
        <fullName evidence="5">Vitellogenin II</fullName>
    </recommendedName>
</protein>
<keyword evidence="4" id="KW-1185">Reference proteome</keyword>
<sequence length="329" mass="35334">MKSTLYAAGAALLILSSCSTAYKSARTPDDVYYSPKSEKTYASNSNNRQNQGQTSVAAADDQDGTYVTYDDEDQGDYARRLDRFNNPSYSGSYYNDGAPNIYMNNYYGSGFGYGYSPYSYWGGGFGSPYYGSYWGPSISIGLGFGWGSGFGYGYSPWAYNPWYSPWYSPYYGGYYGGGYYGHYPGAYGGGYYSAPSRGYRTRNSFGGTGYTGNRVIGSNGNTSGDYRPRRIFSSPNNNGGFNNGGRTSGNNGSGYQPRRIFRSSPSETPTVNPGNNGGGGRRIFSAPENNSPAPQRTFSAPSRSFSAPSAPSNSGGGGGGGGRTFRTRN</sequence>
<evidence type="ECO:0000256" key="1">
    <source>
        <dbReference type="SAM" id="MobiDB-lite"/>
    </source>
</evidence>
<reference evidence="3 4" key="1">
    <citation type="submission" date="2016-10" db="EMBL/GenBank/DDBJ databases">
        <authorList>
            <person name="de Groot N.N."/>
        </authorList>
    </citation>
    <scope>NUCLEOTIDE SEQUENCE [LARGE SCALE GENOMIC DNA]</scope>
    <source>
        <strain evidence="3 4">DSM 21039</strain>
    </source>
</reference>
<dbReference type="RefSeq" id="WP_089912202.1">
    <property type="nucleotide sequence ID" value="NZ_FOBB01000003.1"/>
</dbReference>
<organism evidence="3 4">
    <name type="scientific">Chitinophaga rupis</name>
    <dbReference type="NCBI Taxonomy" id="573321"/>
    <lineage>
        <taxon>Bacteria</taxon>
        <taxon>Pseudomonadati</taxon>
        <taxon>Bacteroidota</taxon>
        <taxon>Chitinophagia</taxon>
        <taxon>Chitinophagales</taxon>
        <taxon>Chitinophagaceae</taxon>
        <taxon>Chitinophaga</taxon>
    </lineage>
</organism>
<feature type="compositionally biased region" description="Low complexity" evidence="1">
    <location>
        <begin position="296"/>
        <end position="313"/>
    </location>
</feature>
<feature type="signal peptide" evidence="2">
    <location>
        <begin position="1"/>
        <end position="21"/>
    </location>
</feature>
<feature type="region of interest" description="Disordered" evidence="1">
    <location>
        <begin position="210"/>
        <end position="329"/>
    </location>
</feature>
<dbReference type="STRING" id="573321.SAMN04488505_10370"/>
<keyword evidence="2" id="KW-0732">Signal</keyword>
<dbReference type="OrthoDB" id="681112at2"/>
<feature type="compositionally biased region" description="Polar residues" evidence="1">
    <location>
        <begin position="40"/>
        <end position="56"/>
    </location>
</feature>